<reference evidence="2 3" key="1">
    <citation type="submission" date="2019-09" db="EMBL/GenBank/DDBJ databases">
        <title>Bird 10,000 Genomes (B10K) Project - Family phase.</title>
        <authorList>
            <person name="Zhang G."/>
        </authorList>
    </citation>
    <scope>NUCLEOTIDE SEQUENCE [LARGE SCALE GENOMIC DNA]</scope>
    <source>
        <strain evidence="2">B10K-DU-029-53</strain>
    </source>
</reference>
<keyword evidence="3" id="KW-1185">Reference proteome</keyword>
<feature type="transmembrane region" description="Helical" evidence="1">
    <location>
        <begin position="17"/>
        <end position="37"/>
    </location>
</feature>
<dbReference type="OrthoDB" id="9331472at2759"/>
<proteinExistence type="predicted"/>
<evidence type="ECO:0000256" key="1">
    <source>
        <dbReference type="SAM" id="Phobius"/>
    </source>
</evidence>
<keyword evidence="1" id="KW-0812">Transmembrane</keyword>
<accession>A0A7K6R4K0</accession>
<dbReference type="AlphaFoldDB" id="A0A7K6R4K0"/>
<keyword evidence="1" id="KW-0472">Membrane</keyword>
<name>A0A7K6R4K0_9PASS</name>
<evidence type="ECO:0000313" key="3">
    <source>
        <dbReference type="Proteomes" id="UP000580879"/>
    </source>
</evidence>
<sequence length="89" mass="10620">PTGMQVYSLSEGSLFCYYGHPALIWSLAILLYSMVCGPWRKVDRSLLPLIFWFLGPDCQHLVWCLWCLFMHPSNRPWWEDLFNHSWLQD</sequence>
<dbReference type="SUPFAM" id="SSF56112">
    <property type="entry name" value="Protein kinase-like (PK-like)"/>
    <property type="match status" value="1"/>
</dbReference>
<organism evidence="2 3">
    <name type="scientific">Climacteris rufus</name>
    <name type="common">rufous treecreeper</name>
    <dbReference type="NCBI Taxonomy" id="47695"/>
    <lineage>
        <taxon>Eukaryota</taxon>
        <taxon>Metazoa</taxon>
        <taxon>Chordata</taxon>
        <taxon>Craniata</taxon>
        <taxon>Vertebrata</taxon>
        <taxon>Euteleostomi</taxon>
        <taxon>Archelosauria</taxon>
        <taxon>Archosauria</taxon>
        <taxon>Dinosauria</taxon>
        <taxon>Saurischia</taxon>
        <taxon>Theropoda</taxon>
        <taxon>Coelurosauria</taxon>
        <taxon>Aves</taxon>
        <taxon>Neognathae</taxon>
        <taxon>Neoaves</taxon>
        <taxon>Telluraves</taxon>
        <taxon>Australaves</taxon>
        <taxon>Passeriformes</taxon>
        <taxon>Climacteridae</taxon>
        <taxon>Climacteris</taxon>
    </lineage>
</organism>
<gene>
    <name evidence="2" type="primary">Pim1_2</name>
    <name evidence="2" type="ORF">CLIRUF_R01061</name>
</gene>
<dbReference type="GO" id="GO:0016301">
    <property type="term" value="F:kinase activity"/>
    <property type="evidence" value="ECO:0007669"/>
    <property type="project" value="UniProtKB-KW"/>
</dbReference>
<keyword evidence="2" id="KW-0808">Transferase</keyword>
<keyword evidence="2" id="KW-0418">Kinase</keyword>
<comment type="caution">
    <text evidence="2">The sequence shown here is derived from an EMBL/GenBank/DDBJ whole genome shotgun (WGS) entry which is preliminary data.</text>
</comment>
<keyword evidence="1" id="KW-1133">Transmembrane helix</keyword>
<feature type="non-terminal residue" evidence="2">
    <location>
        <position position="1"/>
    </location>
</feature>
<feature type="non-terminal residue" evidence="2">
    <location>
        <position position="89"/>
    </location>
</feature>
<dbReference type="InterPro" id="IPR011009">
    <property type="entry name" value="Kinase-like_dom_sf"/>
</dbReference>
<protein>
    <submittedName>
        <fullName evidence="2">PIM1 kinase</fullName>
    </submittedName>
</protein>
<dbReference type="Gene3D" id="1.10.510.10">
    <property type="entry name" value="Transferase(Phosphotransferase) domain 1"/>
    <property type="match status" value="1"/>
</dbReference>
<dbReference type="Proteomes" id="UP000580879">
    <property type="component" value="Unassembled WGS sequence"/>
</dbReference>
<evidence type="ECO:0000313" key="2">
    <source>
        <dbReference type="EMBL" id="NWW80962.1"/>
    </source>
</evidence>
<dbReference type="EMBL" id="VZRZ01007221">
    <property type="protein sequence ID" value="NWW80962.1"/>
    <property type="molecule type" value="Genomic_DNA"/>
</dbReference>